<dbReference type="Pfam" id="PF00395">
    <property type="entry name" value="SLH"/>
    <property type="match status" value="3"/>
</dbReference>
<organism evidence="3 4">
    <name type="scientific">Cohnella soli</name>
    <dbReference type="NCBI Taxonomy" id="425005"/>
    <lineage>
        <taxon>Bacteria</taxon>
        <taxon>Bacillati</taxon>
        <taxon>Bacillota</taxon>
        <taxon>Bacilli</taxon>
        <taxon>Bacillales</taxon>
        <taxon>Paenibacillaceae</taxon>
        <taxon>Cohnella</taxon>
    </lineage>
</organism>
<feature type="domain" description="SLH" evidence="2">
    <location>
        <begin position="971"/>
        <end position="1031"/>
    </location>
</feature>
<dbReference type="RefSeq" id="WP_378135016.1">
    <property type="nucleotide sequence ID" value="NZ_JBHSMI010000028.1"/>
</dbReference>
<reference evidence="4" key="1">
    <citation type="journal article" date="2019" name="Int. J. Syst. Evol. Microbiol.">
        <title>The Global Catalogue of Microorganisms (GCM) 10K type strain sequencing project: providing services to taxonomists for standard genome sequencing and annotation.</title>
        <authorList>
            <consortium name="The Broad Institute Genomics Platform"/>
            <consortium name="The Broad Institute Genome Sequencing Center for Infectious Disease"/>
            <person name="Wu L."/>
            <person name="Ma J."/>
        </authorList>
    </citation>
    <scope>NUCLEOTIDE SEQUENCE [LARGE SCALE GENOMIC DNA]</scope>
    <source>
        <strain evidence="4">CGMCC 1.18575</strain>
    </source>
</reference>
<evidence type="ECO:0000259" key="2">
    <source>
        <dbReference type="PROSITE" id="PS51272"/>
    </source>
</evidence>
<feature type="region of interest" description="Disordered" evidence="1">
    <location>
        <begin position="751"/>
        <end position="774"/>
    </location>
</feature>
<protein>
    <submittedName>
        <fullName evidence="3">S-layer homology domain-containing protein</fullName>
    </submittedName>
</protein>
<dbReference type="EMBL" id="JBHSMI010000028">
    <property type="protein sequence ID" value="MFC5404590.1"/>
    <property type="molecule type" value="Genomic_DNA"/>
</dbReference>
<comment type="caution">
    <text evidence="3">The sequence shown here is derived from an EMBL/GenBank/DDBJ whole genome shotgun (WGS) entry which is preliminary data.</text>
</comment>
<dbReference type="Proteomes" id="UP001596113">
    <property type="component" value="Unassembled WGS sequence"/>
</dbReference>
<feature type="compositionally biased region" description="Gly residues" evidence="1">
    <location>
        <begin position="759"/>
        <end position="769"/>
    </location>
</feature>
<dbReference type="Gene3D" id="2.60.40.10">
    <property type="entry name" value="Immunoglobulins"/>
    <property type="match status" value="1"/>
</dbReference>
<evidence type="ECO:0000313" key="3">
    <source>
        <dbReference type="EMBL" id="MFC5404590.1"/>
    </source>
</evidence>
<gene>
    <name evidence="3" type="ORF">ACFPOF_17785</name>
</gene>
<accession>A0ABW0HTQ2</accession>
<sequence>MGKKIGTKAAMRLPTRAFAVLIAFAIAIAGVIVPGDAGATGTPPDFVGGATMSANNHYVDVTFTEGVNGDKNKPVAVGDFQLAVDNNNGAGSAELCSIASAIDPVTKQPLKGGETTVRFGIKCYTPSNGNDFIEIMPTDDASVFAASDGTAMDSTATTGNIQMNAYSVANQAPYMTSPLNNVLLTKGESVDIPLASYFDDLDGDPLTFETYVVKNDTNDPDILTTTLDPETWILTITATEAGKCDIYVYPIDDRGQSEEVFFSVNVHANANQAPAVVKTFPDRIFLVGDPDATLNLNLYFKDDDGDTLSYTASSSDVNVATAVTNIYTLTVHPVGVGTTTITVTATDGLVPLTVSFNVQVTAVGYNVSKLKLTDQFTGTQDRLQGDAGFFGNKSGVELTLYVDSNHNGLLENGEKASAVSLGTTDAAGSFGPVDIGDYPPGTVSFLIEAYDPGSLSKVLIPFGFTFVRNVMLNVYKAIYDQFVTPGADPITFKLSDHFFGTGTLSFSAESDNTNAITVSVNGDILTVSAAAGATFPGKANVKISAQDLYSENYTVVTFKVGDTTTHVQPTIEAIGDRSLTVGDVWTTPLNVTLDPIVGMGSYYADVDDPNVVSATIDASGIVPKLTLKALHEGNASVTVHVHDYYGGSAQTVFAATVAAVATDSPVVSGISVTNNAGVNDKLTINGLNAGDLVKVYDALTGGNMLGSGSVAIGETSAKLALALPGAGAGAVFVTVTSPGKLESAPRVEVHYEAEPSTGTVGGGGDGGGSSAAKSDAAAVGDALKKQASQAGGPPGGVLTLGSSLSDAPTTVDLPASVLAAIAADHPGTTLRLVSGGISFDTPIGSIDWKEIAGALGVSLEELTIHLDASPVADKEKTAMQRNADGQGIHVVGAFSFTVTAVGGGRELAIEDFGNVYADKKIGSDQGGLTAALYDPAKGQYTFVPFTSRTDDSHTTYSLHVPHNSVYALLSSPNLSFKDLENHWSKTEVSKLANLLLAKGVSSNAFEPDRFITRAEAIALIVRGLGLSEKPEAAGTYRDVVDGAWYAGTIGAAYKANLLSGYADGTIRPNERVTREQLAVLIDRAAAFAKEPTASGAAGTLERYADGGTVSEWAIEAMSRAVQAGYIQGQSASTIAGRAPATRAETTVIVGRLLRKLGFVSN</sequence>
<dbReference type="InterPro" id="IPR001119">
    <property type="entry name" value="SLH_dom"/>
</dbReference>
<evidence type="ECO:0000256" key="1">
    <source>
        <dbReference type="SAM" id="MobiDB-lite"/>
    </source>
</evidence>
<name>A0ABW0HTQ2_9BACL</name>
<feature type="domain" description="SLH" evidence="2">
    <location>
        <begin position="1032"/>
        <end position="1095"/>
    </location>
</feature>
<dbReference type="Gene3D" id="2.60.40.1080">
    <property type="match status" value="1"/>
</dbReference>
<dbReference type="InterPro" id="IPR013783">
    <property type="entry name" value="Ig-like_fold"/>
</dbReference>
<evidence type="ECO:0000313" key="4">
    <source>
        <dbReference type="Proteomes" id="UP001596113"/>
    </source>
</evidence>
<keyword evidence="4" id="KW-1185">Reference proteome</keyword>
<feature type="domain" description="SLH" evidence="2">
    <location>
        <begin position="1100"/>
        <end position="1161"/>
    </location>
</feature>
<proteinExistence type="predicted"/>
<dbReference type="PROSITE" id="PS51272">
    <property type="entry name" value="SLH"/>
    <property type="match status" value="3"/>
</dbReference>